<dbReference type="EMBL" id="MKIO01000021">
    <property type="protein sequence ID" value="OLP56678.1"/>
    <property type="molecule type" value="Genomic_DNA"/>
</dbReference>
<evidence type="ECO:0000313" key="1">
    <source>
        <dbReference type="EMBL" id="OLP56678.1"/>
    </source>
</evidence>
<organism evidence="1 2">
    <name type="scientific">Xaviernesmea rhizosphaerae</name>
    <dbReference type="NCBI Taxonomy" id="1672749"/>
    <lineage>
        <taxon>Bacteria</taxon>
        <taxon>Pseudomonadati</taxon>
        <taxon>Pseudomonadota</taxon>
        <taxon>Alphaproteobacteria</taxon>
        <taxon>Hyphomicrobiales</taxon>
        <taxon>Rhizobiaceae</taxon>
        <taxon>Rhizobium/Agrobacterium group</taxon>
        <taxon>Xaviernesmea</taxon>
    </lineage>
</organism>
<evidence type="ECO:0000313" key="2">
    <source>
        <dbReference type="Proteomes" id="UP000186143"/>
    </source>
</evidence>
<name>A0A1Q9AMP7_9HYPH</name>
<accession>A0A1Q9AMP7</accession>
<proteinExistence type="predicted"/>
<comment type="caution">
    <text evidence="1">The sequence shown here is derived from an EMBL/GenBank/DDBJ whole genome shotgun (WGS) entry which is preliminary data.</text>
</comment>
<dbReference type="STRING" id="1672749.BJF92_11355"/>
<reference evidence="1 2" key="1">
    <citation type="submission" date="2016-09" db="EMBL/GenBank/DDBJ databases">
        <title>Rhizobium sp. nov., a novel species isolated from the rice rhizosphere.</title>
        <authorList>
            <person name="Zhao J."/>
            <person name="Zhang X."/>
        </authorList>
    </citation>
    <scope>NUCLEOTIDE SEQUENCE [LARGE SCALE GENOMIC DNA]</scope>
    <source>
        <strain evidence="1 2">MH17</strain>
    </source>
</reference>
<dbReference type="Proteomes" id="UP000186143">
    <property type="component" value="Unassembled WGS sequence"/>
</dbReference>
<dbReference type="RefSeq" id="WP_075633697.1">
    <property type="nucleotide sequence ID" value="NZ_MKIO01000021.1"/>
</dbReference>
<dbReference type="AlphaFoldDB" id="A0A1Q9AMP7"/>
<sequence>MSMKVPISAVVELGEVAAHRDHLINRNLLLAQLVADQQARIAELEAALQAATATEKENADGAANVLR</sequence>
<protein>
    <submittedName>
        <fullName evidence="1">Uncharacterized protein</fullName>
    </submittedName>
</protein>
<gene>
    <name evidence="1" type="ORF">BJF92_11355</name>
</gene>